<dbReference type="NCBIfam" id="TIGR01146">
    <property type="entry name" value="ATPsyn_F1gamma"/>
    <property type="match status" value="1"/>
</dbReference>
<dbReference type="HAMAP" id="MF_00815">
    <property type="entry name" value="ATP_synth_gamma_bact"/>
    <property type="match status" value="1"/>
</dbReference>
<evidence type="ECO:0000256" key="1">
    <source>
        <dbReference type="ARBA" id="ARBA00003456"/>
    </source>
</evidence>
<dbReference type="InterPro" id="IPR000131">
    <property type="entry name" value="ATP_synth_F1_gsu"/>
</dbReference>
<dbReference type="PANTHER" id="PTHR11693">
    <property type="entry name" value="ATP SYNTHASE GAMMA CHAIN"/>
    <property type="match status" value="1"/>
</dbReference>
<keyword evidence="8 10" id="KW-0139">CF(1)</keyword>
<comment type="caution">
    <text evidence="11">The sequence shown here is derived from an EMBL/GenBank/DDBJ whole genome shotgun (WGS) entry which is preliminary data.</text>
</comment>
<dbReference type="GO" id="GO:0005524">
    <property type="term" value="F:ATP binding"/>
    <property type="evidence" value="ECO:0007669"/>
    <property type="project" value="UniProtKB-UniRule"/>
</dbReference>
<keyword evidence="9 10" id="KW-0066">ATP synthesis</keyword>
<evidence type="ECO:0000256" key="2">
    <source>
        <dbReference type="ARBA" id="ARBA00004170"/>
    </source>
</evidence>
<proteinExistence type="inferred from homology"/>
<dbReference type="GO" id="GO:0045259">
    <property type="term" value="C:proton-transporting ATP synthase complex"/>
    <property type="evidence" value="ECO:0007669"/>
    <property type="project" value="UniProtKB-KW"/>
</dbReference>
<dbReference type="CDD" id="cd12151">
    <property type="entry name" value="F1-ATPase_gamma"/>
    <property type="match status" value="1"/>
</dbReference>
<evidence type="ECO:0000256" key="3">
    <source>
        <dbReference type="ARBA" id="ARBA00007681"/>
    </source>
</evidence>
<protein>
    <recommendedName>
        <fullName evidence="10">ATP synthase gamma chain</fullName>
    </recommendedName>
    <alternativeName>
        <fullName evidence="10">ATP synthase F1 sector gamma subunit</fullName>
    </alternativeName>
    <alternativeName>
        <fullName evidence="10">F-ATPase gamma subunit</fullName>
    </alternativeName>
</protein>
<dbReference type="Gene3D" id="3.40.1380.10">
    <property type="match status" value="1"/>
</dbReference>
<evidence type="ECO:0000256" key="4">
    <source>
        <dbReference type="ARBA" id="ARBA00022448"/>
    </source>
</evidence>
<dbReference type="Gene3D" id="1.10.287.80">
    <property type="entry name" value="ATP synthase, gamma subunit, helix hairpin domain"/>
    <property type="match status" value="1"/>
</dbReference>
<dbReference type="Proteomes" id="UP000230833">
    <property type="component" value="Unassembled WGS sequence"/>
</dbReference>
<accession>A0A2H0RJR4</accession>
<dbReference type="GO" id="GO:0005886">
    <property type="term" value="C:plasma membrane"/>
    <property type="evidence" value="ECO:0007669"/>
    <property type="project" value="UniProtKB-SubCell"/>
</dbReference>
<dbReference type="PANTHER" id="PTHR11693:SF22">
    <property type="entry name" value="ATP SYNTHASE SUBUNIT GAMMA, MITOCHONDRIAL"/>
    <property type="match status" value="1"/>
</dbReference>
<evidence type="ECO:0000256" key="10">
    <source>
        <dbReference type="HAMAP-Rule" id="MF_00815"/>
    </source>
</evidence>
<keyword evidence="4 10" id="KW-0813">Transport</keyword>
<reference evidence="11 12" key="1">
    <citation type="submission" date="2017-09" db="EMBL/GenBank/DDBJ databases">
        <title>Depth-based differentiation of microbial function through sediment-hosted aquifers and enrichment of novel symbionts in the deep terrestrial subsurface.</title>
        <authorList>
            <person name="Probst A.J."/>
            <person name="Ladd B."/>
            <person name="Jarett J.K."/>
            <person name="Geller-Mcgrath D.E."/>
            <person name="Sieber C.M."/>
            <person name="Emerson J.B."/>
            <person name="Anantharaman K."/>
            <person name="Thomas B.C."/>
            <person name="Malmstrom R."/>
            <person name="Stieglmeier M."/>
            <person name="Klingl A."/>
            <person name="Woyke T."/>
            <person name="Ryan C.M."/>
            <person name="Banfield J.F."/>
        </authorList>
    </citation>
    <scope>NUCLEOTIDE SEQUENCE [LARGE SCALE GENOMIC DNA]</scope>
    <source>
        <strain evidence="11">CG10_big_fil_rev_8_21_14_0_10_45_14</strain>
    </source>
</reference>
<comment type="subunit">
    <text evidence="10">F-type ATPases have 2 components, CF(1) - the catalytic core - and CF(0) - the membrane proton channel. CF(1) has five subunits: alpha(3), beta(3), gamma(1), delta(1), epsilon(1). CF(0) has three main subunits: a, b and c.</text>
</comment>
<evidence type="ECO:0000256" key="8">
    <source>
        <dbReference type="ARBA" id="ARBA00023196"/>
    </source>
</evidence>
<keyword evidence="5 10" id="KW-0375">Hydrogen ion transport</keyword>
<dbReference type="Pfam" id="PF00231">
    <property type="entry name" value="ATP-synt"/>
    <property type="match status" value="1"/>
</dbReference>
<dbReference type="InterPro" id="IPR035968">
    <property type="entry name" value="ATP_synth_F1_ATPase_gsu"/>
</dbReference>
<dbReference type="GO" id="GO:0046933">
    <property type="term" value="F:proton-transporting ATP synthase activity, rotational mechanism"/>
    <property type="evidence" value="ECO:0007669"/>
    <property type="project" value="UniProtKB-UniRule"/>
</dbReference>
<evidence type="ECO:0000313" key="12">
    <source>
        <dbReference type="Proteomes" id="UP000230833"/>
    </source>
</evidence>
<dbReference type="EMBL" id="PCYL01000029">
    <property type="protein sequence ID" value="PIR46733.1"/>
    <property type="molecule type" value="Genomic_DNA"/>
</dbReference>
<comment type="subcellular location">
    <subcellularLocation>
        <location evidence="10">Cell membrane</location>
        <topology evidence="10">Peripheral membrane protein</topology>
    </subcellularLocation>
    <subcellularLocation>
        <location evidence="2">Membrane</location>
        <topology evidence="2">Peripheral membrane protein</topology>
    </subcellularLocation>
</comment>
<keyword evidence="10" id="KW-1003">Cell membrane</keyword>
<evidence type="ECO:0000256" key="5">
    <source>
        <dbReference type="ARBA" id="ARBA00022781"/>
    </source>
</evidence>
<evidence type="ECO:0000256" key="6">
    <source>
        <dbReference type="ARBA" id="ARBA00023065"/>
    </source>
</evidence>
<keyword evidence="7 10" id="KW-0472">Membrane</keyword>
<sequence length="319" mass="35511">MYSFWCRIKTMANSTKEVKTRLTSISGAKKITKAMEMIAASRMRRTVERTKAARDYEISAWKLGVLLSGQVKLDPISSLRKLVFANPNNKSSILLVITGNRGLCGSFNANVVSLAMRFLEREGHENVEVVCLGKKGAELLQARGVAVSRFFQKDDNPKNSECIMSVADYLFYKMREGRAGRTWVTGSSFVSSFEQRPILKPLFPLAFDEVAKETIAEITGESEEAPELEAGKKRWYRFEPNASLILERLVLAIGESRIYQALLESAAGEQAARMLAMQAATKAAGEMYDEQLVVFNKLRQGMITQELAEISAARAAMVN</sequence>
<comment type="function">
    <text evidence="1 10">Produces ATP from ADP in the presence of a proton gradient across the membrane. The gamma chain is believed to be important in regulating ATPase activity and the flow of protons through the CF(0) complex.</text>
</comment>
<comment type="similarity">
    <text evidence="3 10">Belongs to the ATPase gamma chain family.</text>
</comment>
<evidence type="ECO:0000256" key="7">
    <source>
        <dbReference type="ARBA" id="ARBA00023136"/>
    </source>
</evidence>
<dbReference type="AlphaFoldDB" id="A0A2H0RJR4"/>
<organism evidence="11 12">
    <name type="scientific">Candidatus Vogelbacteria bacterium CG10_big_fil_rev_8_21_14_0_10_45_14</name>
    <dbReference type="NCBI Taxonomy" id="1975042"/>
    <lineage>
        <taxon>Bacteria</taxon>
        <taxon>Candidatus Vogeliibacteriota</taxon>
    </lineage>
</organism>
<dbReference type="PRINTS" id="PR00126">
    <property type="entry name" value="ATPASEGAMMA"/>
</dbReference>
<evidence type="ECO:0000256" key="9">
    <source>
        <dbReference type="ARBA" id="ARBA00023310"/>
    </source>
</evidence>
<keyword evidence="6 10" id="KW-0406">Ion transport</keyword>
<dbReference type="GO" id="GO:0042777">
    <property type="term" value="P:proton motive force-driven plasma membrane ATP synthesis"/>
    <property type="evidence" value="ECO:0007669"/>
    <property type="project" value="UniProtKB-UniRule"/>
</dbReference>
<gene>
    <name evidence="10 11" type="primary">atpG</name>
    <name evidence="11" type="ORF">COV07_02605</name>
</gene>
<evidence type="ECO:0000313" key="11">
    <source>
        <dbReference type="EMBL" id="PIR46733.1"/>
    </source>
</evidence>
<dbReference type="SUPFAM" id="SSF52943">
    <property type="entry name" value="ATP synthase (F1-ATPase), gamma subunit"/>
    <property type="match status" value="1"/>
</dbReference>
<name>A0A2H0RJR4_9BACT</name>